<dbReference type="AlphaFoldDB" id="A0A2R5H138"/>
<protein>
    <recommendedName>
        <fullName evidence="1">DUF7164 domain-containing protein</fullName>
    </recommendedName>
</protein>
<dbReference type="Proteomes" id="UP000241890">
    <property type="component" value="Unassembled WGS sequence"/>
</dbReference>
<sequence>METSGGVVPDLFVACEPDACEGVVNMGCTYLGDEEHLVKEETAFGSLSNAQCYYAKTSTIQPGAYRFAQSLLFLGEPAFRQAVTSGAYDFVLRVDADSVLLPGLLWLHPEKHDAWLGEGFLGVPLTFAQLGKFTAEEMGLQEVVPNAFTERSHLQSSFYVRADQALAFCDRLLKAIEVLRERAFTEKKCAELEASPEAKELAPGKHNLCRWPYWFRDNSALYGTSIAANTLFEEILVTDMLDALAAPIRKEYTTKADYLVQAHLIQQKHALLKEAIETKDALCTHKEKYIAQALASHRKKRVRLIFQAFLAEDPDESSVYYYIADIFLRAVQDRYCPDFADRMPAGQKEFAYLV</sequence>
<evidence type="ECO:0000259" key="1">
    <source>
        <dbReference type="Pfam" id="PF23741"/>
    </source>
</evidence>
<comment type="caution">
    <text evidence="2">The sequence shown here is derived from an EMBL/GenBank/DDBJ whole genome shotgun (WGS) entry which is preliminary data.</text>
</comment>
<evidence type="ECO:0000313" key="2">
    <source>
        <dbReference type="EMBL" id="GBG34793.1"/>
    </source>
</evidence>
<dbReference type="InterPro" id="IPR055588">
    <property type="entry name" value="DUF7164"/>
</dbReference>
<gene>
    <name evidence="2" type="ORF">FCC1311_110152</name>
</gene>
<proteinExistence type="predicted"/>
<reference evidence="2 3" key="1">
    <citation type="submission" date="2017-12" db="EMBL/GenBank/DDBJ databases">
        <title>Sequencing, de novo assembly and annotation of complete genome of a new Thraustochytrid species, strain FCC1311.</title>
        <authorList>
            <person name="Sedici K."/>
            <person name="Godart F."/>
            <person name="Aiese Cigliano R."/>
            <person name="Sanseverino W."/>
            <person name="Barakat M."/>
            <person name="Ortet P."/>
            <person name="Marechal E."/>
            <person name="Cagnac O."/>
            <person name="Amato A."/>
        </authorList>
    </citation>
    <scope>NUCLEOTIDE SEQUENCE [LARGE SCALE GENOMIC DNA]</scope>
</reference>
<name>A0A2R5H138_9STRA</name>
<dbReference type="OrthoDB" id="330499at2759"/>
<organism evidence="2 3">
    <name type="scientific">Hondaea fermentalgiana</name>
    <dbReference type="NCBI Taxonomy" id="2315210"/>
    <lineage>
        <taxon>Eukaryota</taxon>
        <taxon>Sar</taxon>
        <taxon>Stramenopiles</taxon>
        <taxon>Bigyra</taxon>
        <taxon>Labyrinthulomycetes</taxon>
        <taxon>Thraustochytrida</taxon>
        <taxon>Thraustochytriidae</taxon>
        <taxon>Hondaea</taxon>
    </lineage>
</organism>
<keyword evidence="3" id="KW-1185">Reference proteome</keyword>
<dbReference type="Pfam" id="PF23741">
    <property type="entry name" value="DUF7164"/>
    <property type="match status" value="1"/>
</dbReference>
<dbReference type="EMBL" id="BEYU01000216">
    <property type="protein sequence ID" value="GBG34793.1"/>
    <property type="molecule type" value="Genomic_DNA"/>
</dbReference>
<accession>A0A2R5H138</accession>
<evidence type="ECO:0000313" key="3">
    <source>
        <dbReference type="Proteomes" id="UP000241890"/>
    </source>
</evidence>
<dbReference type="InParanoid" id="A0A2R5H138"/>
<feature type="domain" description="DUF7164" evidence="1">
    <location>
        <begin position="10"/>
        <end position="237"/>
    </location>
</feature>